<dbReference type="EMBL" id="DROM01000425">
    <property type="protein sequence ID" value="HHH13983.1"/>
    <property type="molecule type" value="Genomic_DNA"/>
</dbReference>
<gene>
    <name evidence="2" type="ORF">ENJ98_07070</name>
</gene>
<keyword evidence="1" id="KW-0812">Transmembrane</keyword>
<feature type="transmembrane region" description="Helical" evidence="1">
    <location>
        <begin position="7"/>
        <end position="26"/>
    </location>
</feature>
<keyword evidence="1" id="KW-1133">Transmembrane helix</keyword>
<feature type="transmembrane region" description="Helical" evidence="1">
    <location>
        <begin position="70"/>
        <end position="90"/>
    </location>
</feature>
<feature type="transmembrane region" description="Helical" evidence="1">
    <location>
        <begin position="46"/>
        <end position="63"/>
    </location>
</feature>
<reference evidence="2" key="1">
    <citation type="journal article" date="2020" name="mSystems">
        <title>Genome- and Community-Level Interaction Insights into Carbon Utilization and Element Cycling Functions of Hydrothermarchaeota in Hydrothermal Sediment.</title>
        <authorList>
            <person name="Zhou Z."/>
            <person name="Liu Y."/>
            <person name="Xu W."/>
            <person name="Pan J."/>
            <person name="Luo Z.H."/>
            <person name="Li M."/>
        </authorList>
    </citation>
    <scope>NUCLEOTIDE SEQUENCE [LARGE SCALE GENOMIC DNA]</scope>
    <source>
        <strain evidence="2">HyVt-535</strain>
    </source>
</reference>
<keyword evidence="1" id="KW-0472">Membrane</keyword>
<dbReference type="InterPro" id="IPR045387">
    <property type="entry name" value="DUF6524"/>
</dbReference>
<dbReference type="Proteomes" id="UP000886100">
    <property type="component" value="Unassembled WGS sequence"/>
</dbReference>
<accession>A0A7C5N3V0</accession>
<evidence type="ECO:0000313" key="2">
    <source>
        <dbReference type="EMBL" id="HHH13983.1"/>
    </source>
</evidence>
<comment type="caution">
    <text evidence="2">The sequence shown here is derived from an EMBL/GenBank/DDBJ whole genome shotgun (WGS) entry which is preliminary data.</text>
</comment>
<dbReference type="Pfam" id="PF20134">
    <property type="entry name" value="DUF6524"/>
    <property type="match status" value="1"/>
</dbReference>
<organism evidence="2">
    <name type="scientific">Thiolapillus brandeum</name>
    <dbReference type="NCBI Taxonomy" id="1076588"/>
    <lineage>
        <taxon>Bacteria</taxon>
        <taxon>Pseudomonadati</taxon>
        <taxon>Pseudomonadota</taxon>
        <taxon>Gammaproteobacteria</taxon>
        <taxon>Chromatiales</taxon>
        <taxon>Sedimenticolaceae</taxon>
        <taxon>Thiolapillus</taxon>
    </lineage>
</organism>
<dbReference type="AlphaFoldDB" id="A0A7C5N3V0"/>
<protein>
    <submittedName>
        <fullName evidence="2">Uncharacterized protein</fullName>
    </submittedName>
</protein>
<feature type="transmembrane region" description="Helical" evidence="1">
    <location>
        <begin position="102"/>
        <end position="121"/>
    </location>
</feature>
<evidence type="ECO:0000256" key="1">
    <source>
        <dbReference type="SAM" id="Phobius"/>
    </source>
</evidence>
<name>A0A7C5N3V0_9GAMM</name>
<proteinExistence type="predicted"/>
<sequence length="140" mass="15624">MAGSTFGWPNFFIRLGAALFLVFATYNPSGYSWVHWLQKSSNKFDPLLILSAVLLIIGWVIFLRATARSLGFIGALLVTALFGSLVWTMVYYGWLSLDNPSSLSWVALTLLSILLAIGISWSHVRRRLTGQVDVDEIEEV</sequence>